<dbReference type="GeneID" id="63914524"/>
<protein>
    <submittedName>
        <fullName evidence="1">Uncharacterized protein</fullName>
    </submittedName>
</protein>
<accession>A0A074VTG2</accession>
<dbReference type="HOGENOM" id="CLU_2222714_0_0_1"/>
<dbReference type="AlphaFoldDB" id="A0A074VTG2"/>
<name>A0A074VTG2_AURM1</name>
<evidence type="ECO:0000313" key="2">
    <source>
        <dbReference type="Proteomes" id="UP000030672"/>
    </source>
</evidence>
<sequence length="106" mass="12913">MPTESDQRKKSFTNWCSGHAWFRHLPWKTHRPSYTENAVEDRCARCKHNRHRLLKLWWRSESETICNSCYTKGDWKDIMPQGYENVRTMKEIRARKAELEKQEAER</sequence>
<organism evidence="1 2">
    <name type="scientific">Aureobasidium melanogenum (strain CBS 110374)</name>
    <name type="common">Aureobasidium pullulans var. melanogenum</name>
    <dbReference type="NCBI Taxonomy" id="1043003"/>
    <lineage>
        <taxon>Eukaryota</taxon>
        <taxon>Fungi</taxon>
        <taxon>Dikarya</taxon>
        <taxon>Ascomycota</taxon>
        <taxon>Pezizomycotina</taxon>
        <taxon>Dothideomycetes</taxon>
        <taxon>Dothideomycetidae</taxon>
        <taxon>Dothideales</taxon>
        <taxon>Saccotheciaceae</taxon>
        <taxon>Aureobasidium</taxon>
    </lineage>
</organism>
<keyword evidence="2" id="KW-1185">Reference proteome</keyword>
<reference evidence="1 2" key="1">
    <citation type="journal article" date="2014" name="BMC Genomics">
        <title>Genome sequencing of four Aureobasidium pullulans varieties: biotechnological potential, stress tolerance, and description of new species.</title>
        <authorList>
            <person name="Gostin Ar C."/>
            <person name="Ohm R.A."/>
            <person name="Kogej T."/>
            <person name="Sonjak S."/>
            <person name="Turk M."/>
            <person name="Zajc J."/>
            <person name="Zalar P."/>
            <person name="Grube M."/>
            <person name="Sun H."/>
            <person name="Han J."/>
            <person name="Sharma A."/>
            <person name="Chiniquy J."/>
            <person name="Ngan C.Y."/>
            <person name="Lipzen A."/>
            <person name="Barry K."/>
            <person name="Grigoriev I.V."/>
            <person name="Gunde-Cimerman N."/>
        </authorList>
    </citation>
    <scope>NUCLEOTIDE SEQUENCE [LARGE SCALE GENOMIC DNA]</scope>
    <source>
        <strain evidence="1 2">CBS 110374</strain>
    </source>
</reference>
<dbReference type="RefSeq" id="XP_040880731.1">
    <property type="nucleotide sequence ID" value="XM_041021151.1"/>
</dbReference>
<dbReference type="EMBL" id="KL584830">
    <property type="protein sequence ID" value="KEQ63708.1"/>
    <property type="molecule type" value="Genomic_DNA"/>
</dbReference>
<gene>
    <name evidence="1" type="ORF">M437DRAFT_45813</name>
</gene>
<dbReference type="Proteomes" id="UP000030672">
    <property type="component" value="Unassembled WGS sequence"/>
</dbReference>
<evidence type="ECO:0000313" key="1">
    <source>
        <dbReference type="EMBL" id="KEQ63708.1"/>
    </source>
</evidence>
<proteinExistence type="predicted"/>